<reference evidence="2" key="1">
    <citation type="submission" date="2024-03" db="EMBL/GenBank/DDBJ databases">
        <title>Diverse circular DNA viruses in blood, oral, and fecal samples of captive lemurs.</title>
        <authorList>
            <person name="Paietta E.N."/>
            <person name="Kraberger S."/>
            <person name="Lund M.C."/>
            <person name="Custer J.M."/>
            <person name="Vargas K.M."/>
            <person name="Ehmke E.E."/>
            <person name="Yoder A.D."/>
            <person name="Varsani A."/>
        </authorList>
    </citation>
    <scope>NUCLEOTIDE SEQUENCE</scope>
    <source>
        <strain evidence="1">Duke_21_73</strain>
        <strain evidence="2">Duke_25FS_100</strain>
        <strain evidence="3">Duke_26_62</strain>
    </source>
</reference>
<proteinExistence type="predicted"/>
<dbReference type="EMBL" id="PP511670">
    <property type="protein sequence ID" value="XCD06430.1"/>
    <property type="molecule type" value="Genomic_DNA"/>
</dbReference>
<dbReference type="EMBL" id="PP511734">
    <property type="protein sequence ID" value="XCD06973.1"/>
    <property type="molecule type" value="Genomic_DNA"/>
</dbReference>
<dbReference type="EMBL" id="PP511413">
    <property type="protein sequence ID" value="XCD04022.1"/>
    <property type="molecule type" value="Genomic_DNA"/>
</dbReference>
<protein>
    <submittedName>
        <fullName evidence="2">Uncharacterized protein</fullName>
    </submittedName>
</protein>
<accession>A0AAU8B4B3</accession>
<evidence type="ECO:0000313" key="2">
    <source>
        <dbReference type="EMBL" id="XCD06430.1"/>
    </source>
</evidence>
<evidence type="ECO:0000313" key="3">
    <source>
        <dbReference type="EMBL" id="XCD06973.1"/>
    </source>
</evidence>
<organism evidence="2">
    <name type="scientific">Dulem virus 181</name>
    <dbReference type="NCBI Taxonomy" id="3145658"/>
    <lineage>
        <taxon>Viruses</taxon>
        <taxon>Monodnaviria</taxon>
        <taxon>Sangervirae</taxon>
        <taxon>Phixviricota</taxon>
        <taxon>Malgrandaviricetes</taxon>
        <taxon>Petitvirales</taxon>
        <taxon>Microviridae</taxon>
        <taxon>Microvirus</taxon>
    </lineage>
</organism>
<evidence type="ECO:0000313" key="1">
    <source>
        <dbReference type="EMBL" id="XCD04022.1"/>
    </source>
</evidence>
<sequence>MRPTERNIRKLSELLGDFPEVSYTPVLRDGSYGQPRPRYWLYIYFRFHRREDGKIVSGCRPFSKGRHALRFISQYAGKNLIDDIYFVDAKVRKCYDVVCDYNRVSLLPLQASFDFQYE</sequence>
<name>A0AAU8B4B3_9VIRU</name>